<accession>A0ABW5G5T3</accession>
<reference evidence="3" key="1">
    <citation type="journal article" date="2019" name="Int. J. Syst. Evol. Microbiol.">
        <title>The Global Catalogue of Microorganisms (GCM) 10K type strain sequencing project: providing services to taxonomists for standard genome sequencing and annotation.</title>
        <authorList>
            <consortium name="The Broad Institute Genomics Platform"/>
            <consortium name="The Broad Institute Genome Sequencing Center for Infectious Disease"/>
            <person name="Wu L."/>
            <person name="Ma J."/>
        </authorList>
    </citation>
    <scope>NUCLEOTIDE SEQUENCE [LARGE SCALE GENOMIC DNA]</scope>
    <source>
        <strain evidence="3">CGMCC 4.7645</strain>
    </source>
</reference>
<dbReference type="PANTHER" id="PTHR33164:SF103">
    <property type="entry name" value="REGULATORY PROTEIN MARR"/>
    <property type="match status" value="1"/>
</dbReference>
<dbReference type="InterPro" id="IPR000835">
    <property type="entry name" value="HTH_MarR-typ"/>
</dbReference>
<comment type="caution">
    <text evidence="2">The sequence shown here is derived from an EMBL/GenBank/DDBJ whole genome shotgun (WGS) entry which is preliminary data.</text>
</comment>
<evidence type="ECO:0000313" key="2">
    <source>
        <dbReference type="EMBL" id="MFD2421541.1"/>
    </source>
</evidence>
<dbReference type="Proteomes" id="UP001597417">
    <property type="component" value="Unassembled WGS sequence"/>
</dbReference>
<name>A0ABW5G5T3_9PSEU</name>
<dbReference type="Gene3D" id="1.10.10.10">
    <property type="entry name" value="Winged helix-like DNA-binding domain superfamily/Winged helix DNA-binding domain"/>
    <property type="match status" value="1"/>
</dbReference>
<dbReference type="InterPro" id="IPR036388">
    <property type="entry name" value="WH-like_DNA-bd_sf"/>
</dbReference>
<dbReference type="RefSeq" id="WP_378270184.1">
    <property type="nucleotide sequence ID" value="NZ_JBHUKR010000022.1"/>
</dbReference>
<dbReference type="SMART" id="SM00347">
    <property type="entry name" value="HTH_MARR"/>
    <property type="match status" value="1"/>
</dbReference>
<keyword evidence="3" id="KW-1185">Reference proteome</keyword>
<dbReference type="Pfam" id="PF12802">
    <property type="entry name" value="MarR_2"/>
    <property type="match status" value="1"/>
</dbReference>
<organism evidence="2 3">
    <name type="scientific">Amycolatopsis pigmentata</name>
    <dbReference type="NCBI Taxonomy" id="450801"/>
    <lineage>
        <taxon>Bacteria</taxon>
        <taxon>Bacillati</taxon>
        <taxon>Actinomycetota</taxon>
        <taxon>Actinomycetes</taxon>
        <taxon>Pseudonocardiales</taxon>
        <taxon>Pseudonocardiaceae</taxon>
        <taxon>Amycolatopsis</taxon>
    </lineage>
</organism>
<proteinExistence type="predicted"/>
<dbReference type="InterPro" id="IPR036390">
    <property type="entry name" value="WH_DNA-bd_sf"/>
</dbReference>
<dbReference type="SUPFAM" id="SSF46785">
    <property type="entry name" value="Winged helix' DNA-binding domain"/>
    <property type="match status" value="1"/>
</dbReference>
<protein>
    <submittedName>
        <fullName evidence="2">MarR family winged helix-turn-helix transcriptional regulator</fullName>
    </submittedName>
</protein>
<gene>
    <name evidence="2" type="ORF">ACFSXZ_34945</name>
</gene>
<feature type="domain" description="HTH marR-type" evidence="1">
    <location>
        <begin position="34"/>
        <end position="132"/>
    </location>
</feature>
<sequence length="146" mass="15821">MKSGESHGTMTVSLREIGLAVKRLQWRHHREGNARLAEIGLSLPQWDVLRHAAANPEASGHELAVLTFQSDQAFGTMANRMIAKGLLVRVQGHGRAMHYRLTPAGEDARRAGAAILDEVMTGSIGQLSPTEQATLHSLLVKATGRL</sequence>
<dbReference type="PANTHER" id="PTHR33164">
    <property type="entry name" value="TRANSCRIPTIONAL REGULATOR, MARR FAMILY"/>
    <property type="match status" value="1"/>
</dbReference>
<dbReference type="InterPro" id="IPR039422">
    <property type="entry name" value="MarR/SlyA-like"/>
</dbReference>
<dbReference type="EMBL" id="JBHUKR010000022">
    <property type="protein sequence ID" value="MFD2421541.1"/>
    <property type="molecule type" value="Genomic_DNA"/>
</dbReference>
<evidence type="ECO:0000313" key="3">
    <source>
        <dbReference type="Proteomes" id="UP001597417"/>
    </source>
</evidence>
<evidence type="ECO:0000259" key="1">
    <source>
        <dbReference type="SMART" id="SM00347"/>
    </source>
</evidence>